<gene>
    <name evidence="2" type="ORF">J2T57_001337</name>
</gene>
<protein>
    <submittedName>
        <fullName evidence="2">Uncharacterized protein</fullName>
    </submittedName>
</protein>
<dbReference type="RefSeq" id="WP_253476074.1">
    <property type="nucleotide sequence ID" value="NZ_JALJXV010000003.1"/>
</dbReference>
<sequence>MPIAKSARSALCALALAGVLALGAQPRALEAAAFPTLDLANLAINVAQNMLSAQIFAEKLMTQEQSMASASDDRAREIERTNEDTTNLITRINQRMTDLHNEVALAGASPNPYACEEVSYTISTEEAACAAWDYVSGRNQEASEESTLAIEAAAARALAAVRGETPPQGSAPGASSQYVLHPNREREAAILARAGLPHRPGVSRDDPQSAALVNPESSTDAGLIIGHAAETLTFDADMQQAAEDFIRLATPPGESSLSTSAPTNEMIVGEMRKVLFRNAAYATMLRLIGERVPGEDGLSSYAMVVISGMALTYRDDAEKSLMEVLADGKLTNPEQVQRIYARLLAQHVWLAARRYREGQQLEYLAALRLAAMIDPPRE</sequence>
<feature type="signal peptide" evidence="1">
    <location>
        <begin position="1"/>
        <end position="24"/>
    </location>
</feature>
<name>A0AAE3G210_9GAMM</name>
<evidence type="ECO:0000256" key="1">
    <source>
        <dbReference type="SAM" id="SignalP"/>
    </source>
</evidence>
<evidence type="ECO:0000313" key="2">
    <source>
        <dbReference type="EMBL" id="MCP1674235.1"/>
    </source>
</evidence>
<accession>A0AAE3G210</accession>
<comment type="caution">
    <text evidence="2">The sequence shown here is derived from an EMBL/GenBank/DDBJ whole genome shotgun (WGS) entry which is preliminary data.</text>
</comment>
<reference evidence="2" key="1">
    <citation type="submission" date="2022-03" db="EMBL/GenBank/DDBJ databases">
        <title>Genomic Encyclopedia of Type Strains, Phase III (KMG-III): the genomes of soil and plant-associated and newly described type strains.</title>
        <authorList>
            <person name="Whitman W."/>
        </authorList>
    </citation>
    <scope>NUCLEOTIDE SEQUENCE</scope>
    <source>
        <strain evidence="2">ANL 6-2</strain>
    </source>
</reference>
<proteinExistence type="predicted"/>
<feature type="chain" id="PRO_5042037158" evidence="1">
    <location>
        <begin position="25"/>
        <end position="378"/>
    </location>
</feature>
<keyword evidence="1" id="KW-0732">Signal</keyword>
<dbReference type="AlphaFoldDB" id="A0AAE3G210"/>
<dbReference type="Proteomes" id="UP001205843">
    <property type="component" value="Unassembled WGS sequence"/>
</dbReference>
<keyword evidence="3" id="KW-1185">Reference proteome</keyword>
<organism evidence="2 3">
    <name type="scientific">Natronocella acetinitrilica</name>
    <dbReference type="NCBI Taxonomy" id="414046"/>
    <lineage>
        <taxon>Bacteria</taxon>
        <taxon>Pseudomonadati</taxon>
        <taxon>Pseudomonadota</taxon>
        <taxon>Gammaproteobacteria</taxon>
        <taxon>Chromatiales</taxon>
        <taxon>Ectothiorhodospiraceae</taxon>
        <taxon>Natronocella</taxon>
    </lineage>
</organism>
<evidence type="ECO:0000313" key="3">
    <source>
        <dbReference type="Proteomes" id="UP001205843"/>
    </source>
</evidence>
<dbReference type="EMBL" id="JALJXV010000003">
    <property type="protein sequence ID" value="MCP1674235.1"/>
    <property type="molecule type" value="Genomic_DNA"/>
</dbReference>